<dbReference type="Proteomes" id="UP000008181">
    <property type="component" value="Chromosome 1"/>
</dbReference>
<protein>
    <submittedName>
        <fullName evidence="2">Uncharacterized protein</fullName>
    </submittedName>
</protein>
<reference evidence="2 3" key="1">
    <citation type="journal article" date="2011" name="Nat. Biotechnol.">
        <title>Comparative genomic analysis of the thermophilic biomass-degrading fungi Myceliophthora thermophila and Thielavia terrestris.</title>
        <authorList>
            <person name="Berka R.M."/>
            <person name="Grigoriev I.V."/>
            <person name="Otillar R."/>
            <person name="Salamov A."/>
            <person name="Grimwood J."/>
            <person name="Reid I."/>
            <person name="Ishmael N."/>
            <person name="John T."/>
            <person name="Darmond C."/>
            <person name="Moisan M.-C."/>
            <person name="Henrissat B."/>
            <person name="Coutinho P.M."/>
            <person name="Lombard V."/>
            <person name="Natvig D.O."/>
            <person name="Lindquist E."/>
            <person name="Schmutz J."/>
            <person name="Lucas S."/>
            <person name="Harris P."/>
            <person name="Powlowski J."/>
            <person name="Bellemare A."/>
            <person name="Taylor D."/>
            <person name="Butler G."/>
            <person name="de Vries R.P."/>
            <person name="Allijn I.E."/>
            <person name="van den Brink J."/>
            <person name="Ushinsky S."/>
            <person name="Storms R."/>
            <person name="Powell A.J."/>
            <person name="Paulsen I.T."/>
            <person name="Elbourne L.D.H."/>
            <person name="Baker S.E."/>
            <person name="Magnuson J."/>
            <person name="LaBoissiere S."/>
            <person name="Clutterbuck A.J."/>
            <person name="Martinez D."/>
            <person name="Wogulis M."/>
            <person name="de Leon A.L."/>
            <person name="Rey M.W."/>
            <person name="Tsang A."/>
        </authorList>
    </citation>
    <scope>NUCLEOTIDE SEQUENCE [LARGE SCALE GENOMIC DNA]</scope>
    <source>
        <strain evidence="3">ATCC 38088 / NRRL 8126</strain>
    </source>
</reference>
<sequence>MPSLLLATISDHDHHRHSTLTIYRDACLGLFLAIAALGIAARVSFWSDSGPDDGAAGSLEGFSYYSIGSVLLSLGSAGCGYVVRSATTEASFQFQDKDRRSVAVMWLQRACTV</sequence>
<feature type="transmembrane region" description="Helical" evidence="1">
    <location>
        <begin position="21"/>
        <end position="42"/>
    </location>
</feature>
<proteinExistence type="predicted"/>
<dbReference type="AlphaFoldDB" id="G2QUC7"/>
<dbReference type="HOGENOM" id="CLU_2135258_0_0_1"/>
<keyword evidence="1" id="KW-0472">Membrane</keyword>
<dbReference type="RefSeq" id="XP_003650015.1">
    <property type="nucleotide sequence ID" value="XM_003649967.1"/>
</dbReference>
<dbReference type="KEGG" id="ttt:THITE_155185"/>
<gene>
    <name evidence="2" type="ORF">THITE_155185</name>
</gene>
<dbReference type="EMBL" id="CP003009">
    <property type="protein sequence ID" value="AEO63679.1"/>
    <property type="molecule type" value="Genomic_DNA"/>
</dbReference>
<feature type="transmembrane region" description="Helical" evidence="1">
    <location>
        <begin position="62"/>
        <end position="83"/>
    </location>
</feature>
<keyword evidence="1" id="KW-0812">Transmembrane</keyword>
<keyword evidence="3" id="KW-1185">Reference proteome</keyword>
<name>G2QUC7_THETT</name>
<keyword evidence="1" id="KW-1133">Transmembrane helix</keyword>
<evidence type="ECO:0000313" key="2">
    <source>
        <dbReference type="EMBL" id="AEO63679.1"/>
    </source>
</evidence>
<accession>G2QUC7</accession>
<dbReference type="GeneID" id="11519040"/>
<organism evidence="2 3">
    <name type="scientific">Thermothielavioides terrestris (strain ATCC 38088 / NRRL 8126)</name>
    <name type="common">Thielavia terrestris</name>
    <dbReference type="NCBI Taxonomy" id="578455"/>
    <lineage>
        <taxon>Eukaryota</taxon>
        <taxon>Fungi</taxon>
        <taxon>Dikarya</taxon>
        <taxon>Ascomycota</taxon>
        <taxon>Pezizomycotina</taxon>
        <taxon>Sordariomycetes</taxon>
        <taxon>Sordariomycetidae</taxon>
        <taxon>Sordariales</taxon>
        <taxon>Chaetomiaceae</taxon>
        <taxon>Thermothielavioides</taxon>
        <taxon>Thermothielavioides terrestris</taxon>
    </lineage>
</organism>
<evidence type="ECO:0000313" key="3">
    <source>
        <dbReference type="Proteomes" id="UP000008181"/>
    </source>
</evidence>
<evidence type="ECO:0000256" key="1">
    <source>
        <dbReference type="SAM" id="Phobius"/>
    </source>
</evidence>